<accession>A0A9W8LCG3</accession>
<keyword evidence="2" id="KW-1185">Reference proteome</keyword>
<dbReference type="OrthoDB" id="5584477at2759"/>
<reference evidence="1" key="1">
    <citation type="submission" date="2022-07" db="EMBL/GenBank/DDBJ databases">
        <title>Phylogenomic reconstructions and comparative analyses of Kickxellomycotina fungi.</title>
        <authorList>
            <person name="Reynolds N.K."/>
            <person name="Stajich J.E."/>
            <person name="Barry K."/>
            <person name="Grigoriev I.V."/>
            <person name="Crous P."/>
            <person name="Smith M.E."/>
        </authorList>
    </citation>
    <scope>NUCLEOTIDE SEQUENCE</scope>
    <source>
        <strain evidence="1">BCRC 34297</strain>
    </source>
</reference>
<dbReference type="AlphaFoldDB" id="A0A9W8LCG3"/>
<proteinExistence type="predicted"/>
<sequence length="270" mass="29908">MTAPNAAYVKCKLLHGNINDRAIQFQETADGIKGVLAGFDYASYSVGSTDATKAEAPVEFLFQSIRSLERLAAPGEPGMSNRKRAQALYTRLDDWESMLYVICILGTLSINQAERDRYPAGVSGFPFIKSWNTNHPFTASRAKREDMRSAYYFADSIASYIRHEPLRRLVEDIHGVLFLDQRFPGTKISLEGRDPLALHDKFKGGIVAELLRVVERHKQVPLVTLGIAGTTTTSEAEPIAGPAKKRKRNVVPVTLPMTTRSKASRSLPEA</sequence>
<protein>
    <submittedName>
        <fullName evidence="1">Uncharacterized protein</fullName>
    </submittedName>
</protein>
<gene>
    <name evidence="1" type="ORF">GGI19_001194</name>
</gene>
<organism evidence="1 2">
    <name type="scientific">Coemansia pectinata</name>
    <dbReference type="NCBI Taxonomy" id="1052879"/>
    <lineage>
        <taxon>Eukaryota</taxon>
        <taxon>Fungi</taxon>
        <taxon>Fungi incertae sedis</taxon>
        <taxon>Zoopagomycota</taxon>
        <taxon>Kickxellomycotina</taxon>
        <taxon>Kickxellomycetes</taxon>
        <taxon>Kickxellales</taxon>
        <taxon>Kickxellaceae</taxon>
        <taxon>Coemansia</taxon>
    </lineage>
</organism>
<dbReference type="EMBL" id="JANBUH010000039">
    <property type="protein sequence ID" value="KAJ2756013.1"/>
    <property type="molecule type" value="Genomic_DNA"/>
</dbReference>
<dbReference type="Proteomes" id="UP001140011">
    <property type="component" value="Unassembled WGS sequence"/>
</dbReference>
<name>A0A9W8LCG3_9FUNG</name>
<evidence type="ECO:0000313" key="1">
    <source>
        <dbReference type="EMBL" id="KAJ2756013.1"/>
    </source>
</evidence>
<comment type="caution">
    <text evidence="1">The sequence shown here is derived from an EMBL/GenBank/DDBJ whole genome shotgun (WGS) entry which is preliminary data.</text>
</comment>
<evidence type="ECO:0000313" key="2">
    <source>
        <dbReference type="Proteomes" id="UP001140011"/>
    </source>
</evidence>